<reference evidence="2" key="1">
    <citation type="submission" date="2022-11" db="EMBL/GenBank/DDBJ databases">
        <title>Marilongibacter aestuarii gen. nov., sp. nov., isolated from tidal flat sediment.</title>
        <authorList>
            <person name="Jiayan W."/>
        </authorList>
    </citation>
    <scope>NUCLEOTIDE SEQUENCE</scope>
    <source>
        <strain evidence="2">Z1-6</strain>
    </source>
</reference>
<organism evidence="2 3">
    <name type="scientific">Draconibacterium aestuarii</name>
    <dbReference type="NCBI Taxonomy" id="2998507"/>
    <lineage>
        <taxon>Bacteria</taxon>
        <taxon>Pseudomonadati</taxon>
        <taxon>Bacteroidota</taxon>
        <taxon>Bacteroidia</taxon>
        <taxon>Marinilabiliales</taxon>
        <taxon>Prolixibacteraceae</taxon>
        <taxon>Draconibacterium</taxon>
    </lineage>
</organism>
<comment type="caution">
    <text evidence="2">The sequence shown here is derived from an EMBL/GenBank/DDBJ whole genome shotgun (WGS) entry which is preliminary data.</text>
</comment>
<keyword evidence="3" id="KW-1185">Reference proteome</keyword>
<sequence>MERLNLPEYAFRTKTEGGKQLIFDSIRKKFVVLTPEEWVRQNFIQYLIQEKKYPENLMAVEKQIRVNGKQRRFDLLIYLKNGQPLLIAEFKAPNVKITQDTFDQVVRYNMALRVERVVVSNGLQHFACEVDYPNNSYTYLHGIPGYCERCRIDFEGQGFS</sequence>
<feature type="domain" description="Type I restriction enzyme R protein N-terminal" evidence="1">
    <location>
        <begin position="35"/>
        <end position="144"/>
    </location>
</feature>
<dbReference type="InterPro" id="IPR029464">
    <property type="entry name" value="HSDR_N"/>
</dbReference>
<dbReference type="EMBL" id="JAPOHD010000008">
    <property type="protein sequence ID" value="MCY1719594.1"/>
    <property type="molecule type" value="Genomic_DNA"/>
</dbReference>
<dbReference type="Pfam" id="PF13588">
    <property type="entry name" value="HSDR_N_2"/>
    <property type="match status" value="1"/>
</dbReference>
<dbReference type="Proteomes" id="UP001145087">
    <property type="component" value="Unassembled WGS sequence"/>
</dbReference>
<accession>A0A9X3J3Q4</accession>
<evidence type="ECO:0000259" key="1">
    <source>
        <dbReference type="Pfam" id="PF13588"/>
    </source>
</evidence>
<dbReference type="RefSeq" id="WP_343331932.1">
    <property type="nucleotide sequence ID" value="NZ_JAPOHD010000008.1"/>
</dbReference>
<proteinExistence type="predicted"/>
<evidence type="ECO:0000313" key="3">
    <source>
        <dbReference type="Proteomes" id="UP001145087"/>
    </source>
</evidence>
<dbReference type="AlphaFoldDB" id="A0A9X3J3Q4"/>
<protein>
    <submittedName>
        <fullName evidence="2">Type I restriction enzyme HsdR N-terminal domain-containing protein</fullName>
    </submittedName>
</protein>
<name>A0A9X3J3Q4_9BACT</name>
<dbReference type="Gene3D" id="3.90.1570.50">
    <property type="match status" value="1"/>
</dbReference>
<evidence type="ECO:0000313" key="2">
    <source>
        <dbReference type="EMBL" id="MCY1719594.1"/>
    </source>
</evidence>
<gene>
    <name evidence="2" type="ORF">OU798_04535</name>
</gene>